<accession>A0A179FG81</accession>
<organism evidence="1 2">
    <name type="scientific">Pochonia chlamydosporia 170</name>
    <dbReference type="NCBI Taxonomy" id="1380566"/>
    <lineage>
        <taxon>Eukaryota</taxon>
        <taxon>Fungi</taxon>
        <taxon>Dikarya</taxon>
        <taxon>Ascomycota</taxon>
        <taxon>Pezizomycotina</taxon>
        <taxon>Sordariomycetes</taxon>
        <taxon>Hypocreomycetidae</taxon>
        <taxon>Hypocreales</taxon>
        <taxon>Clavicipitaceae</taxon>
        <taxon>Pochonia</taxon>
    </lineage>
</organism>
<dbReference type="EMBL" id="LSBJ02000005">
    <property type="protein sequence ID" value="OAQ64290.1"/>
    <property type="molecule type" value="Genomic_DNA"/>
</dbReference>
<sequence length="55" mass="6092">MIKVSDEALPLRPFASHVGSKGLGMLGSIHIKYYQLHYVQLQVVENILVLSSPLT</sequence>
<dbReference type="KEGG" id="pchm:VFPPC_16198"/>
<dbReference type="Proteomes" id="UP000078397">
    <property type="component" value="Unassembled WGS sequence"/>
</dbReference>
<keyword evidence="2" id="KW-1185">Reference proteome</keyword>
<comment type="caution">
    <text evidence="1">The sequence shown here is derived from an EMBL/GenBank/DDBJ whole genome shotgun (WGS) entry which is preliminary data.</text>
</comment>
<proteinExistence type="predicted"/>
<dbReference type="GeneID" id="28857945"/>
<evidence type="ECO:0000313" key="1">
    <source>
        <dbReference type="EMBL" id="OAQ64290.1"/>
    </source>
</evidence>
<name>A0A179FG81_METCM</name>
<dbReference type="AlphaFoldDB" id="A0A179FG81"/>
<protein>
    <submittedName>
        <fullName evidence="1">Uncharacterized protein</fullName>
    </submittedName>
</protein>
<evidence type="ECO:0000313" key="2">
    <source>
        <dbReference type="Proteomes" id="UP000078397"/>
    </source>
</evidence>
<gene>
    <name evidence="1" type="ORF">VFPPC_16198</name>
</gene>
<dbReference type="RefSeq" id="XP_018141604.1">
    <property type="nucleotide sequence ID" value="XM_018293951.1"/>
</dbReference>
<reference evidence="1 2" key="1">
    <citation type="journal article" date="2016" name="PLoS Pathog.">
        <title>Biosynthesis of antibiotic leucinostatins in bio-control fungus Purpureocillium lilacinum and their inhibition on phytophthora revealed by genome mining.</title>
        <authorList>
            <person name="Wang G."/>
            <person name="Liu Z."/>
            <person name="Lin R."/>
            <person name="Li E."/>
            <person name="Mao Z."/>
            <person name="Ling J."/>
            <person name="Yang Y."/>
            <person name="Yin W.B."/>
            <person name="Xie B."/>
        </authorList>
    </citation>
    <scope>NUCLEOTIDE SEQUENCE [LARGE SCALE GENOMIC DNA]</scope>
    <source>
        <strain evidence="1">170</strain>
    </source>
</reference>